<feature type="compositionally biased region" description="Low complexity" evidence="1">
    <location>
        <begin position="745"/>
        <end position="782"/>
    </location>
</feature>
<name>A0A1X6X410_9MICO</name>
<sequence length="924" mass="91906">MNRRPHEGALADRWTLEGTIPLSGCAEGASWHRARAARSGDPAAVMLVEGEAALETADAARRALLVEHERLLPVLDVEVLGEDAPARSAATAEGPAGKGSTGASDDADAGATDPGADAADGPLTIVSYPFPPAPPLAALLSKGALRPETARSIIGEAATGLEAARRRGLRHVHLDSNRVFVDTRSGDVRVLGVGVETAAHGTADPSGDEAAAQDVVSLITLLFRALTGRVPRPGADGSFPRPSALASRRVPEDLDDLCDRVLNGHDDVPLTTRELLDELGPWQSIPVTLQAYDPTEDAAKPAAEESAAATSTAAGPAAEADRSSTASSAGAADAGSTDAGGPGTGAAAAGLAAGAAGAGLAAGAVAAPESAGDEQGTAAAAEANPPKPPVEPSTPDAGTAPSTSSDASDDAAGSSASDAAAAAASDGSTTARTGALGAAIAAGALSLREKAAERRAARRERLAARAEERAAAQGAAEQDPTAQGTTAPGDAAQRDPAQTDTAAVVEGAAPSTSSPAAHGADASGSAAADQTGAAPADGTATAEGTDPATSQRAEADARAEAEAAAAHEARGLVQDLHLTEHRGASAFPGSLAVVPAPSRLAPDAEDDDPALPSADRSADSSGSTPEVEDEETGDAPLAAAVSPVIVGAAGDRSPEDGPIIVPGRSRPIAPVEEEADAWSATPAAYLRDVVGVAMDRDSDRTYVLGPQDGQDRSRQALWILIGGVVLVIIALVLAFSSITAALRDPATAPSATPSSSAAAAATTPAPEQSAAAAPAPAESSQPAAPPVIASVTEVDDGKPDHPEDAGRMNDGDPGTVWRSKIYRSETFGNIKPGIGITVDLAAPATVNAVVVTTKESQGGLIELRTVNDDGSMGDPVASGAFAGDGEVRLAPGAPLTTQKLMLWIPQAPTDSKGNRAQIAEIRVE</sequence>
<feature type="region of interest" description="Disordered" evidence="1">
    <location>
        <begin position="86"/>
        <end position="120"/>
    </location>
</feature>
<dbReference type="RefSeq" id="WP_087104642.1">
    <property type="nucleotide sequence ID" value="NZ_FWFG01000089.1"/>
</dbReference>
<dbReference type="Gene3D" id="2.60.120.260">
    <property type="entry name" value="Galactose-binding domain-like"/>
    <property type="match status" value="1"/>
</dbReference>
<dbReference type="SUPFAM" id="SSF49785">
    <property type="entry name" value="Galactose-binding domain-like"/>
    <property type="match status" value="1"/>
</dbReference>
<feature type="compositionally biased region" description="Low complexity" evidence="1">
    <location>
        <begin position="304"/>
        <end position="337"/>
    </location>
</feature>
<feature type="region of interest" description="Disordered" evidence="1">
    <location>
        <begin position="368"/>
        <end position="430"/>
    </location>
</feature>
<dbReference type="OrthoDB" id="9786339at2"/>
<dbReference type="AlphaFoldDB" id="A0A1X6X410"/>
<evidence type="ECO:0000313" key="4">
    <source>
        <dbReference type="Proteomes" id="UP000195981"/>
    </source>
</evidence>
<feature type="transmembrane region" description="Helical" evidence="2">
    <location>
        <begin position="716"/>
        <end position="735"/>
    </location>
</feature>
<feature type="region of interest" description="Disordered" evidence="1">
    <location>
        <begin position="449"/>
        <end position="567"/>
    </location>
</feature>
<keyword evidence="2" id="KW-1133">Transmembrane helix</keyword>
<keyword evidence="4" id="KW-1185">Reference proteome</keyword>
<protein>
    <recommendedName>
        <fullName evidence="5">Serine/threonine protein kinase</fullName>
    </recommendedName>
</protein>
<keyword evidence="2" id="KW-0812">Transmembrane</keyword>
<feature type="compositionally biased region" description="Low complexity" evidence="1">
    <location>
        <begin position="101"/>
        <end position="120"/>
    </location>
</feature>
<dbReference type="EMBL" id="FWFG01000089">
    <property type="protein sequence ID" value="SLM93557.1"/>
    <property type="molecule type" value="Genomic_DNA"/>
</dbReference>
<feature type="compositionally biased region" description="Basic and acidic residues" evidence="1">
    <location>
        <begin position="795"/>
        <end position="810"/>
    </location>
</feature>
<feature type="region of interest" description="Disordered" evidence="1">
    <location>
        <begin position="296"/>
        <end position="345"/>
    </location>
</feature>
<evidence type="ECO:0000256" key="1">
    <source>
        <dbReference type="SAM" id="MobiDB-lite"/>
    </source>
</evidence>
<dbReference type="InterPro" id="IPR008979">
    <property type="entry name" value="Galactose-bd-like_sf"/>
</dbReference>
<feature type="compositionally biased region" description="Low complexity" evidence="1">
    <location>
        <begin position="513"/>
        <end position="549"/>
    </location>
</feature>
<feature type="compositionally biased region" description="Basic and acidic residues" evidence="1">
    <location>
        <begin position="553"/>
        <end position="567"/>
    </location>
</feature>
<reference evidence="3 4" key="1">
    <citation type="submission" date="2017-02" db="EMBL/GenBank/DDBJ databases">
        <authorList>
            <person name="Peterson S.W."/>
        </authorList>
    </citation>
    <scope>NUCLEOTIDE SEQUENCE [LARGE SCALE GENOMIC DNA]</scope>
    <source>
        <strain evidence="3 4">CIP104813</strain>
    </source>
</reference>
<feature type="region of interest" description="Disordered" evidence="1">
    <location>
        <begin position="745"/>
        <end position="816"/>
    </location>
</feature>
<evidence type="ECO:0000313" key="3">
    <source>
        <dbReference type="EMBL" id="SLM93557.1"/>
    </source>
</evidence>
<keyword evidence="2" id="KW-0472">Membrane</keyword>
<proteinExistence type="predicted"/>
<feature type="compositionally biased region" description="Low complexity" evidence="1">
    <location>
        <begin position="396"/>
        <end position="430"/>
    </location>
</feature>
<evidence type="ECO:0000256" key="2">
    <source>
        <dbReference type="SAM" id="Phobius"/>
    </source>
</evidence>
<feature type="compositionally biased region" description="Basic and acidic residues" evidence="1">
    <location>
        <begin position="449"/>
        <end position="470"/>
    </location>
</feature>
<gene>
    <name evidence="3" type="ORF">FM110_10120</name>
</gene>
<evidence type="ECO:0008006" key="5">
    <source>
        <dbReference type="Google" id="ProtNLM"/>
    </source>
</evidence>
<dbReference type="Gene3D" id="1.10.510.10">
    <property type="entry name" value="Transferase(Phosphotransferase) domain 1"/>
    <property type="match status" value="1"/>
</dbReference>
<accession>A0A1X6X410</accession>
<organism evidence="3 4">
    <name type="scientific">Brachybacterium nesterenkovii</name>
    <dbReference type="NCBI Taxonomy" id="47847"/>
    <lineage>
        <taxon>Bacteria</taxon>
        <taxon>Bacillati</taxon>
        <taxon>Actinomycetota</taxon>
        <taxon>Actinomycetes</taxon>
        <taxon>Micrococcales</taxon>
        <taxon>Dermabacteraceae</taxon>
        <taxon>Brachybacterium</taxon>
    </lineage>
</organism>
<dbReference type="Proteomes" id="UP000195981">
    <property type="component" value="Unassembled WGS sequence"/>
</dbReference>
<feature type="region of interest" description="Disordered" evidence="1">
    <location>
        <begin position="599"/>
        <end position="638"/>
    </location>
</feature>